<name>A0AAD7LV21_QUISA</name>
<dbReference type="InterPro" id="IPR002110">
    <property type="entry name" value="Ankyrin_rpt"/>
</dbReference>
<dbReference type="SMART" id="SM00248">
    <property type="entry name" value="ANK"/>
    <property type="match status" value="9"/>
</dbReference>
<evidence type="ECO:0000313" key="11">
    <source>
        <dbReference type="Proteomes" id="UP001163823"/>
    </source>
</evidence>
<keyword evidence="11" id="KW-1185">Reference proteome</keyword>
<dbReference type="GO" id="GO:0005886">
    <property type="term" value="C:plasma membrane"/>
    <property type="evidence" value="ECO:0007669"/>
    <property type="project" value="UniProtKB-SubCell"/>
</dbReference>
<dbReference type="EMBL" id="JARAOO010000006">
    <property type="protein sequence ID" value="KAJ7964868.1"/>
    <property type="molecule type" value="Genomic_DNA"/>
</dbReference>
<dbReference type="Pfam" id="PF13962">
    <property type="entry name" value="PGG"/>
    <property type="match status" value="1"/>
</dbReference>
<keyword evidence="7" id="KW-0472">Membrane</keyword>
<comment type="caution">
    <text evidence="10">The sequence shown here is derived from an EMBL/GenBank/DDBJ whole genome shotgun (WGS) entry which is preliminary data.</text>
</comment>
<dbReference type="PROSITE" id="PS50088">
    <property type="entry name" value="ANK_REPEAT"/>
    <property type="match status" value="4"/>
</dbReference>
<feature type="repeat" description="ANK" evidence="8">
    <location>
        <begin position="120"/>
        <end position="152"/>
    </location>
</feature>
<feature type="repeat" description="ANK" evidence="8">
    <location>
        <begin position="232"/>
        <end position="264"/>
    </location>
</feature>
<evidence type="ECO:0000256" key="6">
    <source>
        <dbReference type="ARBA" id="ARBA00023043"/>
    </source>
</evidence>
<evidence type="ECO:0000256" key="7">
    <source>
        <dbReference type="ARBA" id="ARBA00023136"/>
    </source>
</evidence>
<evidence type="ECO:0000256" key="1">
    <source>
        <dbReference type="ARBA" id="ARBA00004141"/>
    </source>
</evidence>
<dbReference type="PROSITE" id="PS50297">
    <property type="entry name" value="ANK_REP_REGION"/>
    <property type="match status" value="4"/>
</dbReference>
<feature type="repeat" description="ANK" evidence="8">
    <location>
        <begin position="77"/>
        <end position="109"/>
    </location>
</feature>
<dbReference type="Pfam" id="PF12796">
    <property type="entry name" value="Ank_2"/>
    <property type="match status" value="3"/>
</dbReference>
<reference evidence="10" key="1">
    <citation type="journal article" date="2023" name="Science">
        <title>Elucidation of the pathway for biosynthesis of saponin adjuvants from the soapbark tree.</title>
        <authorList>
            <person name="Reed J."/>
            <person name="Orme A."/>
            <person name="El-Demerdash A."/>
            <person name="Owen C."/>
            <person name="Martin L.B.B."/>
            <person name="Misra R.C."/>
            <person name="Kikuchi S."/>
            <person name="Rejzek M."/>
            <person name="Martin A.C."/>
            <person name="Harkess A."/>
            <person name="Leebens-Mack J."/>
            <person name="Louveau T."/>
            <person name="Stephenson M.J."/>
            <person name="Osbourn A."/>
        </authorList>
    </citation>
    <scope>NUCLEOTIDE SEQUENCE</scope>
    <source>
        <strain evidence="10">S10</strain>
    </source>
</reference>
<comment type="subcellular location">
    <subcellularLocation>
        <location evidence="2">Cell membrane</location>
        <topology evidence="2">Peripheral membrane protein</topology>
        <orientation evidence="2">Cytoplasmic side</orientation>
    </subcellularLocation>
    <subcellularLocation>
        <location evidence="1">Membrane</location>
        <topology evidence="1">Multi-pass membrane protein</topology>
    </subcellularLocation>
</comment>
<dbReference type="Gene3D" id="1.25.40.20">
    <property type="entry name" value="Ankyrin repeat-containing domain"/>
    <property type="match status" value="2"/>
</dbReference>
<evidence type="ECO:0000256" key="2">
    <source>
        <dbReference type="ARBA" id="ARBA00004413"/>
    </source>
</evidence>
<keyword evidence="5" id="KW-1133">Transmembrane helix</keyword>
<evidence type="ECO:0000259" key="9">
    <source>
        <dbReference type="Pfam" id="PF13962"/>
    </source>
</evidence>
<protein>
    <submittedName>
        <fullName evidence="10">Ankyrin repeat-containing protein</fullName>
    </submittedName>
</protein>
<dbReference type="Proteomes" id="UP001163823">
    <property type="component" value="Chromosome 6"/>
</dbReference>
<organism evidence="10 11">
    <name type="scientific">Quillaja saponaria</name>
    <name type="common">Soap bark tree</name>
    <dbReference type="NCBI Taxonomy" id="32244"/>
    <lineage>
        <taxon>Eukaryota</taxon>
        <taxon>Viridiplantae</taxon>
        <taxon>Streptophyta</taxon>
        <taxon>Embryophyta</taxon>
        <taxon>Tracheophyta</taxon>
        <taxon>Spermatophyta</taxon>
        <taxon>Magnoliopsida</taxon>
        <taxon>eudicotyledons</taxon>
        <taxon>Gunneridae</taxon>
        <taxon>Pentapetalae</taxon>
        <taxon>rosids</taxon>
        <taxon>fabids</taxon>
        <taxon>Fabales</taxon>
        <taxon>Quillajaceae</taxon>
        <taxon>Quillaja</taxon>
    </lineage>
</organism>
<feature type="domain" description="PGG" evidence="9">
    <location>
        <begin position="463"/>
        <end position="516"/>
    </location>
</feature>
<proteinExistence type="predicted"/>
<dbReference type="InterPro" id="IPR026961">
    <property type="entry name" value="PGG_dom"/>
</dbReference>
<dbReference type="PANTHER" id="PTHR24186">
    <property type="entry name" value="PROTEIN PHOSPHATASE 1 REGULATORY SUBUNIT"/>
    <property type="match status" value="1"/>
</dbReference>
<dbReference type="PANTHER" id="PTHR24186:SF50">
    <property type="entry name" value="ANKYRIN REPEAT-CONTAINING PROTEIN ITN1-LIKE ISOFORM X1"/>
    <property type="match status" value="1"/>
</dbReference>
<evidence type="ECO:0000256" key="3">
    <source>
        <dbReference type="ARBA" id="ARBA00022692"/>
    </source>
</evidence>
<evidence type="ECO:0000256" key="8">
    <source>
        <dbReference type="PROSITE-ProRule" id="PRU00023"/>
    </source>
</evidence>
<evidence type="ECO:0000256" key="5">
    <source>
        <dbReference type="ARBA" id="ARBA00022989"/>
    </source>
</evidence>
<keyword evidence="3" id="KW-0812">Transmembrane</keyword>
<keyword evidence="4" id="KW-0677">Repeat</keyword>
<dbReference type="InterPro" id="IPR036770">
    <property type="entry name" value="Ankyrin_rpt-contain_sf"/>
</dbReference>
<dbReference type="SUPFAM" id="SSF48403">
    <property type="entry name" value="Ankyrin repeat"/>
    <property type="match status" value="1"/>
</dbReference>
<feature type="repeat" description="ANK" evidence="8">
    <location>
        <begin position="266"/>
        <end position="287"/>
    </location>
</feature>
<sequence>MEIQAEEMTLPEIYKNITEGLTGNINVPDEKNIVKVITCSGNNILHLAAKSGQKQIAEDILNNYSSRDISLYHTNANDETPLHIASRLGHCELVKLFLDKKYHEDAEAAKVKLWKMRNKAGDTVLHEAVRNGHLETVKLLIEKDPDLMMMMTIAGVADAEESPLFVAVDRNYFEIALHMISEAKSEKISISGRNGKNALHAAIIRKVHKSHKDLVPNMLNKCPSSIEDRDNFGRIPLHYAAAKGNVKVVRLVLDKDSSLAYKKDNEGMCPLHIAANEGKKSVIKELLTRCPDSCELLDNKNRTSLHFAVQNKSYSTVEILLQTPGFQDLINVQDSEGNTAMHHASILGYVDIIMLLGQSKKVDKGAVNKAGMTVRDIILLKGLDKLDLFELVVMLRSGLWSSLDNFTIRSETTKMQNFDQKVKETAVPVPTSEAETEPAANGLIAARAKREKNNNSDHNATDESVKEMASVNLLVATIIASATFAAMFAMPGGYNDEGLAVANTRLQISHEVFIILHYSGPCVYGICIFVQPQDRLAPPFISLSTQ</sequence>
<evidence type="ECO:0000313" key="10">
    <source>
        <dbReference type="EMBL" id="KAJ7964868.1"/>
    </source>
</evidence>
<evidence type="ECO:0000256" key="4">
    <source>
        <dbReference type="ARBA" id="ARBA00022737"/>
    </source>
</evidence>
<accession>A0AAD7LV21</accession>
<gene>
    <name evidence="10" type="ORF">O6P43_014605</name>
</gene>
<dbReference type="AlphaFoldDB" id="A0AAD7LV21"/>
<keyword evidence="6 8" id="KW-0040">ANK repeat</keyword>
<dbReference type="KEGG" id="qsa:O6P43_014605"/>